<accession>A0ABQ9JDT1</accession>
<keyword evidence="1" id="KW-0732">Signal</keyword>
<evidence type="ECO:0000313" key="3">
    <source>
        <dbReference type="Proteomes" id="UP001162164"/>
    </source>
</evidence>
<dbReference type="EMBL" id="JAPWTJ010000765">
    <property type="protein sequence ID" value="KAJ8975788.1"/>
    <property type="molecule type" value="Genomic_DNA"/>
</dbReference>
<evidence type="ECO:0000256" key="1">
    <source>
        <dbReference type="SAM" id="SignalP"/>
    </source>
</evidence>
<gene>
    <name evidence="2" type="ORF">NQ317_005170</name>
</gene>
<sequence>MAMLFKFLVVFIIVKLSSSHTAPIRCEDLNIPPFEKNDLCWKGLYVPRQASIPAESLASIDFQEVQRRNSELSSALNFLYGNKREQISREKGTPNYLRRY</sequence>
<reference evidence="2" key="1">
    <citation type="journal article" date="2023" name="Insect Mol. Biol.">
        <title>Genome sequencing provides insights into the evolution of gene families encoding plant cell wall-degrading enzymes in longhorned beetles.</title>
        <authorList>
            <person name="Shin N.R."/>
            <person name="Okamura Y."/>
            <person name="Kirsch R."/>
            <person name="Pauchet Y."/>
        </authorList>
    </citation>
    <scope>NUCLEOTIDE SEQUENCE</scope>
    <source>
        <strain evidence="2">MMC_N1</strain>
    </source>
</reference>
<name>A0ABQ9JDT1_9CUCU</name>
<feature type="chain" id="PRO_5046970170" evidence="1">
    <location>
        <begin position="20"/>
        <end position="100"/>
    </location>
</feature>
<proteinExistence type="predicted"/>
<keyword evidence="3" id="KW-1185">Reference proteome</keyword>
<evidence type="ECO:0000313" key="2">
    <source>
        <dbReference type="EMBL" id="KAJ8975788.1"/>
    </source>
</evidence>
<organism evidence="2 3">
    <name type="scientific">Molorchus minor</name>
    <dbReference type="NCBI Taxonomy" id="1323400"/>
    <lineage>
        <taxon>Eukaryota</taxon>
        <taxon>Metazoa</taxon>
        <taxon>Ecdysozoa</taxon>
        <taxon>Arthropoda</taxon>
        <taxon>Hexapoda</taxon>
        <taxon>Insecta</taxon>
        <taxon>Pterygota</taxon>
        <taxon>Neoptera</taxon>
        <taxon>Endopterygota</taxon>
        <taxon>Coleoptera</taxon>
        <taxon>Polyphaga</taxon>
        <taxon>Cucujiformia</taxon>
        <taxon>Chrysomeloidea</taxon>
        <taxon>Cerambycidae</taxon>
        <taxon>Lamiinae</taxon>
        <taxon>Monochamini</taxon>
        <taxon>Molorchus</taxon>
    </lineage>
</organism>
<protein>
    <submittedName>
        <fullName evidence="2">Uncharacterized protein</fullName>
    </submittedName>
</protein>
<comment type="caution">
    <text evidence="2">The sequence shown here is derived from an EMBL/GenBank/DDBJ whole genome shotgun (WGS) entry which is preliminary data.</text>
</comment>
<dbReference type="Proteomes" id="UP001162164">
    <property type="component" value="Unassembled WGS sequence"/>
</dbReference>
<feature type="signal peptide" evidence="1">
    <location>
        <begin position="1"/>
        <end position="19"/>
    </location>
</feature>